<dbReference type="InterPro" id="IPR006222">
    <property type="entry name" value="GCVT_N"/>
</dbReference>
<evidence type="ECO:0000256" key="4">
    <source>
        <dbReference type="ARBA" id="ARBA00022679"/>
    </source>
</evidence>
<dbReference type="Pfam" id="PF08669">
    <property type="entry name" value="GCV_T_C"/>
    <property type="match status" value="1"/>
</dbReference>
<dbReference type="SUPFAM" id="SSF103025">
    <property type="entry name" value="Folate-binding domain"/>
    <property type="match status" value="1"/>
</dbReference>
<dbReference type="Gene3D" id="4.10.1250.10">
    <property type="entry name" value="Aminomethyltransferase fragment"/>
    <property type="match status" value="1"/>
</dbReference>
<dbReference type="GO" id="GO:0004047">
    <property type="term" value="F:aminomethyltransferase activity"/>
    <property type="evidence" value="ECO:0007669"/>
    <property type="project" value="UniProtKB-EC"/>
</dbReference>
<dbReference type="EMBL" id="CP141769">
    <property type="protein sequence ID" value="WRS39490.1"/>
    <property type="molecule type" value="Genomic_DNA"/>
</dbReference>
<keyword evidence="11" id="KW-1185">Reference proteome</keyword>
<keyword evidence="3 7" id="KW-0032">Aminotransferase</keyword>
<organism evidence="10 11">
    <name type="scientific">Thiobacillus sedimenti</name>
    <dbReference type="NCBI Taxonomy" id="3110231"/>
    <lineage>
        <taxon>Bacteria</taxon>
        <taxon>Pseudomonadati</taxon>
        <taxon>Pseudomonadota</taxon>
        <taxon>Betaproteobacteria</taxon>
        <taxon>Nitrosomonadales</taxon>
        <taxon>Thiobacillaceae</taxon>
        <taxon>Thiobacillus</taxon>
    </lineage>
</organism>
<evidence type="ECO:0000256" key="3">
    <source>
        <dbReference type="ARBA" id="ARBA00022576"/>
    </source>
</evidence>
<feature type="domain" description="Aminomethyltransferase C-terminal" evidence="9">
    <location>
        <begin position="277"/>
        <end position="352"/>
    </location>
</feature>
<reference evidence="10 11" key="1">
    <citation type="submission" date="2023-12" db="EMBL/GenBank/DDBJ databases">
        <title>Thiobacillus sedimentum sp. nov., a chemolithoautotrophic sulfur-oxidizing bacterium isolated from freshwater sediment.</title>
        <authorList>
            <person name="Luo J."/>
            <person name="Dai C."/>
        </authorList>
    </citation>
    <scope>NUCLEOTIDE SEQUENCE [LARGE SCALE GENOMIC DNA]</scope>
    <source>
        <strain evidence="10 11">SCUT-2</strain>
    </source>
</reference>
<comment type="function">
    <text evidence="7">The glycine cleavage system catalyzes the degradation of glycine.</text>
</comment>
<accession>A0ABZ1CKJ8</accession>
<evidence type="ECO:0000256" key="2">
    <source>
        <dbReference type="ARBA" id="ARBA00012616"/>
    </source>
</evidence>
<proteinExistence type="inferred from homology"/>
<evidence type="ECO:0000313" key="11">
    <source>
        <dbReference type="Proteomes" id="UP001334732"/>
    </source>
</evidence>
<evidence type="ECO:0000313" key="10">
    <source>
        <dbReference type="EMBL" id="WRS39490.1"/>
    </source>
</evidence>
<dbReference type="NCBIfam" id="NF001567">
    <property type="entry name" value="PRK00389.1"/>
    <property type="match status" value="1"/>
</dbReference>
<dbReference type="Gene3D" id="2.40.30.110">
    <property type="entry name" value="Aminomethyltransferase beta-barrel domains"/>
    <property type="match status" value="1"/>
</dbReference>
<dbReference type="InterPro" id="IPR006223">
    <property type="entry name" value="GcvT"/>
</dbReference>
<dbReference type="InterPro" id="IPR027266">
    <property type="entry name" value="TrmE/GcvT-like"/>
</dbReference>
<dbReference type="NCBIfam" id="TIGR00528">
    <property type="entry name" value="gcvT"/>
    <property type="match status" value="1"/>
</dbReference>
<dbReference type="HAMAP" id="MF_00259">
    <property type="entry name" value="GcvT"/>
    <property type="match status" value="1"/>
</dbReference>
<dbReference type="EC" id="2.1.2.10" evidence="2 7"/>
<feature type="domain" description="GCVT N-terminal" evidence="8">
    <location>
        <begin position="9"/>
        <end position="259"/>
    </location>
</feature>
<dbReference type="InterPro" id="IPR022903">
    <property type="entry name" value="GcvT_bac"/>
</dbReference>
<sequence length="359" mass="39401">MLKQTPLNATHRELGAKMVDFGGWDMPVNYGSQIEEHHVVRSSCGLFDVSHMLPLDIRGANVRAFLRRLVANNVDKLQVSGKALYSCMLNEAGGVIDDLIIYFMDESWFRLVVNAGTAEKDLAWMEKCNADWGMGLTLTPRRDLAMIAIQGPDATRVLNEALPGVDQITASLKPFNAAAMGEMFIARTGYTGEDGFEVMVLAKSAPFFWKALMEAGGKPIGLGARDTLRLEAGMNLYGQDMDETTSPLESGLAWTVDLKTERDFVGRQALEASEVTRQLAGLVLLDKGVLRSHQKVFTKNGEGEITSGTFSPTMQQSIALARIPLGIAPGEEVEVEIRDKKLKAKVVKHPFVRNGKIMI</sequence>
<evidence type="ECO:0000256" key="1">
    <source>
        <dbReference type="ARBA" id="ARBA00008609"/>
    </source>
</evidence>
<dbReference type="PIRSF" id="PIRSF006487">
    <property type="entry name" value="GcvT"/>
    <property type="match status" value="1"/>
</dbReference>
<dbReference type="PANTHER" id="PTHR43757:SF2">
    <property type="entry name" value="AMINOMETHYLTRANSFERASE, MITOCHONDRIAL"/>
    <property type="match status" value="1"/>
</dbReference>
<dbReference type="Gene3D" id="3.30.70.1400">
    <property type="entry name" value="Aminomethyltransferase beta-barrel domains"/>
    <property type="match status" value="1"/>
</dbReference>
<dbReference type="Pfam" id="PF01571">
    <property type="entry name" value="GCV_T"/>
    <property type="match status" value="1"/>
</dbReference>
<evidence type="ECO:0000256" key="5">
    <source>
        <dbReference type="ARBA" id="ARBA00031395"/>
    </source>
</evidence>
<dbReference type="InterPro" id="IPR028896">
    <property type="entry name" value="GcvT/YgfZ/DmdA"/>
</dbReference>
<gene>
    <name evidence="7 10" type="primary">gcvT</name>
    <name evidence="10" type="ORF">VA613_01070</name>
</gene>
<dbReference type="Gene3D" id="3.30.1360.120">
    <property type="entry name" value="Probable tRNA modification gtpase trme, domain 1"/>
    <property type="match status" value="1"/>
</dbReference>
<name>A0ABZ1CKJ8_9PROT</name>
<dbReference type="InterPro" id="IPR029043">
    <property type="entry name" value="GcvT/YgfZ_C"/>
</dbReference>
<comment type="catalytic activity">
    <reaction evidence="6 7">
        <text>N(6)-[(R)-S(8)-aminomethyldihydrolipoyl]-L-lysyl-[protein] + (6S)-5,6,7,8-tetrahydrofolate = N(6)-[(R)-dihydrolipoyl]-L-lysyl-[protein] + (6R)-5,10-methylene-5,6,7,8-tetrahydrofolate + NH4(+)</text>
        <dbReference type="Rhea" id="RHEA:16945"/>
        <dbReference type="Rhea" id="RHEA-COMP:10475"/>
        <dbReference type="Rhea" id="RHEA-COMP:10492"/>
        <dbReference type="ChEBI" id="CHEBI:15636"/>
        <dbReference type="ChEBI" id="CHEBI:28938"/>
        <dbReference type="ChEBI" id="CHEBI:57453"/>
        <dbReference type="ChEBI" id="CHEBI:83100"/>
        <dbReference type="ChEBI" id="CHEBI:83143"/>
        <dbReference type="EC" id="2.1.2.10"/>
    </reaction>
</comment>
<dbReference type="SUPFAM" id="SSF101790">
    <property type="entry name" value="Aminomethyltransferase beta-barrel domain"/>
    <property type="match status" value="1"/>
</dbReference>
<evidence type="ECO:0000259" key="9">
    <source>
        <dbReference type="Pfam" id="PF08669"/>
    </source>
</evidence>
<evidence type="ECO:0000256" key="6">
    <source>
        <dbReference type="ARBA" id="ARBA00047665"/>
    </source>
</evidence>
<keyword evidence="4 7" id="KW-0808">Transferase</keyword>
<dbReference type="PANTHER" id="PTHR43757">
    <property type="entry name" value="AMINOMETHYLTRANSFERASE"/>
    <property type="match status" value="1"/>
</dbReference>
<comment type="similarity">
    <text evidence="1 7">Belongs to the GcvT family.</text>
</comment>
<dbReference type="RefSeq" id="WP_324780021.1">
    <property type="nucleotide sequence ID" value="NZ_CP141769.1"/>
</dbReference>
<dbReference type="Proteomes" id="UP001334732">
    <property type="component" value="Chromosome"/>
</dbReference>
<dbReference type="InterPro" id="IPR013977">
    <property type="entry name" value="GcvT_C"/>
</dbReference>
<comment type="subunit">
    <text evidence="7">The glycine cleavage system is composed of four proteins: P, T, L and H.</text>
</comment>
<evidence type="ECO:0000259" key="8">
    <source>
        <dbReference type="Pfam" id="PF01571"/>
    </source>
</evidence>
<evidence type="ECO:0000256" key="7">
    <source>
        <dbReference type="HAMAP-Rule" id="MF_00259"/>
    </source>
</evidence>
<protein>
    <recommendedName>
        <fullName evidence="2 7">Aminomethyltransferase</fullName>
        <ecNumber evidence="2 7">2.1.2.10</ecNumber>
    </recommendedName>
    <alternativeName>
        <fullName evidence="5 7">Glycine cleavage system T protein</fullName>
    </alternativeName>
</protein>